<dbReference type="EMBL" id="MU277191">
    <property type="protein sequence ID" value="KAI0067018.1"/>
    <property type="molecule type" value="Genomic_DNA"/>
</dbReference>
<reference evidence="1" key="1">
    <citation type="submission" date="2021-03" db="EMBL/GenBank/DDBJ databases">
        <authorList>
            <consortium name="DOE Joint Genome Institute"/>
            <person name="Ahrendt S."/>
            <person name="Looney B.P."/>
            <person name="Miyauchi S."/>
            <person name="Morin E."/>
            <person name="Drula E."/>
            <person name="Courty P.E."/>
            <person name="Chicoki N."/>
            <person name="Fauchery L."/>
            <person name="Kohler A."/>
            <person name="Kuo A."/>
            <person name="Labutti K."/>
            <person name="Pangilinan J."/>
            <person name="Lipzen A."/>
            <person name="Riley R."/>
            <person name="Andreopoulos W."/>
            <person name="He G."/>
            <person name="Johnson J."/>
            <person name="Barry K.W."/>
            <person name="Grigoriev I.V."/>
            <person name="Nagy L."/>
            <person name="Hibbett D."/>
            <person name="Henrissat B."/>
            <person name="Matheny P.B."/>
            <person name="Labbe J."/>
            <person name="Martin F."/>
        </authorList>
    </citation>
    <scope>NUCLEOTIDE SEQUENCE</scope>
    <source>
        <strain evidence="1">HHB10654</strain>
    </source>
</reference>
<comment type="caution">
    <text evidence="1">The sequence shown here is derived from an EMBL/GenBank/DDBJ whole genome shotgun (WGS) entry which is preliminary data.</text>
</comment>
<organism evidence="1 2">
    <name type="scientific">Artomyces pyxidatus</name>
    <dbReference type="NCBI Taxonomy" id="48021"/>
    <lineage>
        <taxon>Eukaryota</taxon>
        <taxon>Fungi</taxon>
        <taxon>Dikarya</taxon>
        <taxon>Basidiomycota</taxon>
        <taxon>Agaricomycotina</taxon>
        <taxon>Agaricomycetes</taxon>
        <taxon>Russulales</taxon>
        <taxon>Auriscalpiaceae</taxon>
        <taxon>Artomyces</taxon>
    </lineage>
</organism>
<keyword evidence="2" id="KW-1185">Reference proteome</keyword>
<accession>A0ACB8TF02</accession>
<sequence length="304" mass="33641">MSEASLLLELHLASGRRVEHIFIHFQKFESWSSNYTRLGRIMHHLNSCIEVECTHGSIKTTSDSSLGDSVSKTKGRQFLRGTIPLAARDFLETEGQRLQCSVNSDVLRHFSADGTPKQTASGAGPRCCEIKGGVRKEGHPITIAPSLPDHRSMGPEMYMEISFRIYISVAVRRLVLGKVNVCSRKSNTGSGAVRPGASVYVVAEATGKGRYSHEDNTVDAPIQATALGRMQRWITVKVQYTPYLHRAAGPVCPVIRLCADKTRRDRKRSEDADHASIHDIQCGTIFKELKKISTSKDAEIRPPD</sequence>
<evidence type="ECO:0000313" key="1">
    <source>
        <dbReference type="EMBL" id="KAI0067018.1"/>
    </source>
</evidence>
<evidence type="ECO:0000313" key="2">
    <source>
        <dbReference type="Proteomes" id="UP000814140"/>
    </source>
</evidence>
<protein>
    <submittedName>
        <fullName evidence="1">Uncharacterized protein</fullName>
    </submittedName>
</protein>
<gene>
    <name evidence="1" type="ORF">BV25DRAFT_1835351</name>
</gene>
<name>A0ACB8TF02_9AGAM</name>
<dbReference type="Proteomes" id="UP000814140">
    <property type="component" value="Unassembled WGS sequence"/>
</dbReference>
<reference evidence="1" key="2">
    <citation type="journal article" date="2022" name="New Phytol.">
        <title>Evolutionary transition to the ectomycorrhizal habit in the genomes of a hyperdiverse lineage of mushroom-forming fungi.</title>
        <authorList>
            <person name="Looney B."/>
            <person name="Miyauchi S."/>
            <person name="Morin E."/>
            <person name="Drula E."/>
            <person name="Courty P.E."/>
            <person name="Kohler A."/>
            <person name="Kuo A."/>
            <person name="LaButti K."/>
            <person name="Pangilinan J."/>
            <person name="Lipzen A."/>
            <person name="Riley R."/>
            <person name="Andreopoulos W."/>
            <person name="He G."/>
            <person name="Johnson J."/>
            <person name="Nolan M."/>
            <person name="Tritt A."/>
            <person name="Barry K.W."/>
            <person name="Grigoriev I.V."/>
            <person name="Nagy L.G."/>
            <person name="Hibbett D."/>
            <person name="Henrissat B."/>
            <person name="Matheny P.B."/>
            <person name="Labbe J."/>
            <person name="Martin F.M."/>
        </authorList>
    </citation>
    <scope>NUCLEOTIDE SEQUENCE</scope>
    <source>
        <strain evidence="1">HHB10654</strain>
    </source>
</reference>
<proteinExistence type="predicted"/>